<comment type="subcellular location">
    <subcellularLocation>
        <location evidence="1">Cell outer membrane</location>
    </subcellularLocation>
</comment>
<keyword evidence="8" id="KW-1185">Reference proteome</keyword>
<comment type="caution">
    <text evidence="7">The sequence shown here is derived from an EMBL/GenBank/DDBJ whole genome shotgun (WGS) entry which is preliminary data.</text>
</comment>
<dbReference type="InterPro" id="IPR012944">
    <property type="entry name" value="SusD_RagB_dom"/>
</dbReference>
<proteinExistence type="predicted"/>
<name>A0ABS6XSB4_9FLAO</name>
<dbReference type="RefSeq" id="WP_219316087.1">
    <property type="nucleotide sequence ID" value="NZ_JAHWYN010000003.1"/>
</dbReference>
<keyword evidence="4" id="KW-0998">Cell outer membrane</keyword>
<evidence type="ECO:0000313" key="8">
    <source>
        <dbReference type="Proteomes" id="UP000812031"/>
    </source>
</evidence>
<evidence type="ECO:0000256" key="1">
    <source>
        <dbReference type="ARBA" id="ARBA00004442"/>
    </source>
</evidence>
<accession>A0ABS6XSB4</accession>
<evidence type="ECO:0000256" key="3">
    <source>
        <dbReference type="ARBA" id="ARBA00023136"/>
    </source>
</evidence>
<evidence type="ECO:0000259" key="5">
    <source>
        <dbReference type="Pfam" id="PF07980"/>
    </source>
</evidence>
<evidence type="ECO:0000256" key="2">
    <source>
        <dbReference type="ARBA" id="ARBA00022729"/>
    </source>
</evidence>
<gene>
    <name evidence="7" type="ORF">KZH69_03555</name>
</gene>
<dbReference type="Pfam" id="PF07980">
    <property type="entry name" value="SusD_RagB"/>
    <property type="match status" value="1"/>
</dbReference>
<dbReference type="Proteomes" id="UP000812031">
    <property type="component" value="Unassembled WGS sequence"/>
</dbReference>
<evidence type="ECO:0000313" key="7">
    <source>
        <dbReference type="EMBL" id="MBW4359555.1"/>
    </source>
</evidence>
<feature type="domain" description="SusD-like N-terminal" evidence="6">
    <location>
        <begin position="85"/>
        <end position="215"/>
    </location>
</feature>
<protein>
    <submittedName>
        <fullName evidence="7">RagB/SusD family nutrient uptake outer membrane protein</fullName>
    </submittedName>
</protein>
<dbReference type="Pfam" id="PF14322">
    <property type="entry name" value="SusD-like_3"/>
    <property type="match status" value="1"/>
</dbReference>
<keyword evidence="3" id="KW-0472">Membrane</keyword>
<reference evidence="7 8" key="1">
    <citation type="submission" date="2021-07" db="EMBL/GenBank/DDBJ databases">
        <title>Flavobacterium sp. nov. isolated from sediment on the Taihu Lake.</title>
        <authorList>
            <person name="Qu J.-H."/>
        </authorList>
    </citation>
    <scope>NUCLEOTIDE SEQUENCE [LARGE SCALE GENOMIC DNA]</scope>
    <source>
        <strain evidence="7 8">NAS39</strain>
    </source>
</reference>
<organism evidence="7 8">
    <name type="scientific">Flavobacterium taihuense</name>
    <dbReference type="NCBI Taxonomy" id="2857508"/>
    <lineage>
        <taxon>Bacteria</taxon>
        <taxon>Pseudomonadati</taxon>
        <taxon>Bacteroidota</taxon>
        <taxon>Flavobacteriia</taxon>
        <taxon>Flavobacteriales</taxon>
        <taxon>Flavobacteriaceae</taxon>
        <taxon>Flavobacterium</taxon>
    </lineage>
</organism>
<feature type="domain" description="RagB/SusD" evidence="5">
    <location>
        <begin position="266"/>
        <end position="539"/>
    </location>
</feature>
<dbReference type="PROSITE" id="PS51257">
    <property type="entry name" value="PROKAR_LIPOPROTEIN"/>
    <property type="match status" value="1"/>
</dbReference>
<keyword evidence="2" id="KW-0732">Signal</keyword>
<dbReference type="EMBL" id="JAHWYN010000003">
    <property type="protein sequence ID" value="MBW4359555.1"/>
    <property type="molecule type" value="Genomic_DNA"/>
</dbReference>
<evidence type="ECO:0000259" key="6">
    <source>
        <dbReference type="Pfam" id="PF14322"/>
    </source>
</evidence>
<evidence type="ECO:0000256" key="4">
    <source>
        <dbReference type="ARBA" id="ARBA00023237"/>
    </source>
</evidence>
<dbReference type="InterPro" id="IPR033985">
    <property type="entry name" value="SusD-like_N"/>
</dbReference>
<sequence>MKRINIIKSIFFVGTIAFGVSCTNLDEEVLDGFVINNEAGGTVNTAAFLQSAYEGLRGFQDQDKMFTLDEMSGDGLVGPTRGGDWDDNAKWRQFHVHTWGSDNVEIRNAWNSLLTNVYNCNLVIYNTATDSQKTQARFLRAFYYYNVIDLFGQAPYREEGTDITDNPKFWTRKEATAFVISELEAIVAKLPARVANDASIANADAAHYLLAKLYLNKGVFNADNAAGPYTFDAADMNKVISNVDAISSSLAPEYWSNFAPTNNTSNEIIFSSKNVLGSGGGIQSRWRMGMHYNQIPDGWNGFATVAEYYNKFDAADDRRQHTSPSIIQYYGNPIGFQYGQMYGPEGNYKTNKDGTKSLMTEADYKNNVPYVHYLGGVVDLHDRNGHPLFFTKEVTMITSGPTLETAGIRTQKYEPDHANLGNPENDYVLMRYSDALLMKAEAALRGGTGGAATAQAILDQIDLRAKLPAGSTPATLDGIYLERGKELWYEGWRRNDMIRFGKFLAPRELKPTTSDPKYALYPIPADALFNPNVTQNPGY</sequence>